<accession>A0AAD8VNQ7</accession>
<dbReference type="InterPro" id="IPR036955">
    <property type="entry name" value="AP2/ERF_dom_sf"/>
</dbReference>
<evidence type="ECO:0000256" key="4">
    <source>
        <dbReference type="ARBA" id="ARBA00023163"/>
    </source>
</evidence>
<dbReference type="EMBL" id="JAUUTY010000007">
    <property type="protein sequence ID" value="KAK1611465.1"/>
    <property type="molecule type" value="Genomic_DNA"/>
</dbReference>
<feature type="compositionally biased region" description="Low complexity" evidence="6">
    <location>
        <begin position="386"/>
        <end position="399"/>
    </location>
</feature>
<feature type="compositionally biased region" description="Pro residues" evidence="6">
    <location>
        <begin position="54"/>
        <end position="65"/>
    </location>
</feature>
<sequence>MRVRAPLSPPSPPPATTVTAMYGPPPCTAHHRRRHHRHRHGPPPCPHHRHRRMLPPPSPPSPPPCTGHRHRLATTVTAMYGPPPCTAHHHHRHVQATVATATAGPPPSPPCTGHRRVLPTTATAMYGHHRHRHTCPFPVPRVAAASTCLARHHRRARVIPLPRATPRRFPAPPVAAASTCHAPPLPRATCRCRYVPRPAASPRHMSPNLSRCCAIKRRVRADTSPSPPFIRRRDAAAPSRLVRLRGVRARPNCRFYAEMRAGGFRLTLGTYNTPELAARAYDAAAWRFRRPRCDMNFPDVESLEEAEFLAPTPCLVDDEDRRRHLQVQRRIAIAEHDEELMRQWRAQFPNDVDNTAVLRSLRAQRRSNSATVGPSPCSSSTTRIQLGPTTTLGGTTFGPRQPPTTSRSTRLVVYLF</sequence>
<keyword evidence="4" id="KW-0804">Transcription</keyword>
<keyword evidence="9" id="KW-1185">Reference proteome</keyword>
<proteinExistence type="predicted"/>
<protein>
    <recommendedName>
        <fullName evidence="7">AP2/ERF domain-containing protein</fullName>
    </recommendedName>
</protein>
<feature type="region of interest" description="Disordered" evidence="6">
    <location>
        <begin position="1"/>
        <end position="69"/>
    </location>
</feature>
<feature type="compositionally biased region" description="Polar residues" evidence="6">
    <location>
        <begin position="366"/>
        <end position="384"/>
    </location>
</feature>
<feature type="region of interest" description="Disordered" evidence="6">
    <location>
        <begin position="365"/>
        <end position="409"/>
    </location>
</feature>
<dbReference type="InterPro" id="IPR016177">
    <property type="entry name" value="DNA-bd_dom_sf"/>
</dbReference>
<reference evidence="8" key="1">
    <citation type="submission" date="2023-07" db="EMBL/GenBank/DDBJ databases">
        <title>A chromosome-level genome assembly of Lolium multiflorum.</title>
        <authorList>
            <person name="Chen Y."/>
            <person name="Copetti D."/>
            <person name="Kolliker R."/>
            <person name="Studer B."/>
        </authorList>
    </citation>
    <scope>NUCLEOTIDE SEQUENCE</scope>
    <source>
        <strain evidence="8">02402/16</strain>
        <tissue evidence="8">Leaf</tissue>
    </source>
</reference>
<keyword evidence="5" id="KW-0539">Nucleus</keyword>
<dbReference type="GO" id="GO:0005634">
    <property type="term" value="C:nucleus"/>
    <property type="evidence" value="ECO:0007669"/>
    <property type="project" value="UniProtKB-SubCell"/>
</dbReference>
<name>A0AAD8VNQ7_LOLMU</name>
<comment type="caution">
    <text evidence="8">The sequence shown here is derived from an EMBL/GenBank/DDBJ whole genome shotgun (WGS) entry which is preliminary data.</text>
</comment>
<gene>
    <name evidence="8" type="ORF">QYE76_035138</name>
</gene>
<dbReference type="SUPFAM" id="SSF54171">
    <property type="entry name" value="DNA-binding domain"/>
    <property type="match status" value="1"/>
</dbReference>
<feature type="domain" description="AP2/ERF" evidence="7">
    <location>
        <begin position="243"/>
        <end position="298"/>
    </location>
</feature>
<evidence type="ECO:0000256" key="3">
    <source>
        <dbReference type="ARBA" id="ARBA00023125"/>
    </source>
</evidence>
<dbReference type="SMART" id="SM00380">
    <property type="entry name" value="AP2"/>
    <property type="match status" value="1"/>
</dbReference>
<dbReference type="PANTHER" id="PTHR31677">
    <property type="entry name" value="AP2 DOMAIN CLASS TRANSCRIPTION FACTOR"/>
    <property type="match status" value="1"/>
</dbReference>
<evidence type="ECO:0000256" key="5">
    <source>
        <dbReference type="ARBA" id="ARBA00023242"/>
    </source>
</evidence>
<feature type="compositionally biased region" description="Basic residues" evidence="6">
    <location>
        <begin position="29"/>
        <end position="53"/>
    </location>
</feature>
<evidence type="ECO:0000313" key="8">
    <source>
        <dbReference type="EMBL" id="KAK1611465.1"/>
    </source>
</evidence>
<dbReference type="AlphaFoldDB" id="A0AAD8VNQ7"/>
<comment type="subcellular location">
    <subcellularLocation>
        <location evidence="1">Nucleus</location>
    </subcellularLocation>
</comment>
<organism evidence="8 9">
    <name type="scientific">Lolium multiflorum</name>
    <name type="common">Italian ryegrass</name>
    <name type="synonym">Lolium perenne subsp. multiflorum</name>
    <dbReference type="NCBI Taxonomy" id="4521"/>
    <lineage>
        <taxon>Eukaryota</taxon>
        <taxon>Viridiplantae</taxon>
        <taxon>Streptophyta</taxon>
        <taxon>Embryophyta</taxon>
        <taxon>Tracheophyta</taxon>
        <taxon>Spermatophyta</taxon>
        <taxon>Magnoliopsida</taxon>
        <taxon>Liliopsida</taxon>
        <taxon>Poales</taxon>
        <taxon>Poaceae</taxon>
        <taxon>BOP clade</taxon>
        <taxon>Pooideae</taxon>
        <taxon>Poodae</taxon>
        <taxon>Poeae</taxon>
        <taxon>Poeae Chloroplast Group 2 (Poeae type)</taxon>
        <taxon>Loliodinae</taxon>
        <taxon>Loliinae</taxon>
        <taxon>Lolium</taxon>
    </lineage>
</organism>
<dbReference type="InterPro" id="IPR001471">
    <property type="entry name" value="AP2/ERF_dom"/>
</dbReference>
<dbReference type="PANTHER" id="PTHR31677:SF231">
    <property type="entry name" value="ETHYLENE-RESPONSIVE TRANSCRIPTION FACTOR 4"/>
    <property type="match status" value="1"/>
</dbReference>
<evidence type="ECO:0000259" key="7">
    <source>
        <dbReference type="PROSITE" id="PS51032"/>
    </source>
</evidence>
<dbReference type="GO" id="GO:0003677">
    <property type="term" value="F:DNA binding"/>
    <property type="evidence" value="ECO:0007669"/>
    <property type="project" value="UniProtKB-KW"/>
</dbReference>
<dbReference type="GO" id="GO:0003700">
    <property type="term" value="F:DNA-binding transcription factor activity"/>
    <property type="evidence" value="ECO:0007669"/>
    <property type="project" value="InterPro"/>
</dbReference>
<keyword evidence="2" id="KW-0805">Transcription regulation</keyword>
<evidence type="ECO:0000256" key="1">
    <source>
        <dbReference type="ARBA" id="ARBA00004123"/>
    </source>
</evidence>
<evidence type="ECO:0000256" key="2">
    <source>
        <dbReference type="ARBA" id="ARBA00023015"/>
    </source>
</evidence>
<dbReference type="Proteomes" id="UP001231189">
    <property type="component" value="Unassembled WGS sequence"/>
</dbReference>
<evidence type="ECO:0000313" key="9">
    <source>
        <dbReference type="Proteomes" id="UP001231189"/>
    </source>
</evidence>
<dbReference type="Gene3D" id="3.30.730.10">
    <property type="entry name" value="AP2/ERF domain"/>
    <property type="match status" value="1"/>
</dbReference>
<dbReference type="PROSITE" id="PS51032">
    <property type="entry name" value="AP2_ERF"/>
    <property type="match status" value="1"/>
</dbReference>
<keyword evidence="3" id="KW-0238">DNA-binding</keyword>
<evidence type="ECO:0000256" key="6">
    <source>
        <dbReference type="SAM" id="MobiDB-lite"/>
    </source>
</evidence>